<dbReference type="EMBL" id="JALJOT010000013">
    <property type="protein sequence ID" value="KAK9904157.1"/>
    <property type="molecule type" value="Genomic_DNA"/>
</dbReference>
<comment type="function">
    <text evidence="10">tRNA nucleus export receptor which facilitates tRNA translocation across the nuclear pore complex.</text>
</comment>
<dbReference type="PANTHER" id="PTHR15952:SF11">
    <property type="entry name" value="EXPORTIN-T"/>
    <property type="match status" value="1"/>
</dbReference>
<evidence type="ECO:0000313" key="15">
    <source>
        <dbReference type="Proteomes" id="UP001491310"/>
    </source>
</evidence>
<dbReference type="Proteomes" id="UP001491310">
    <property type="component" value="Unassembled WGS sequence"/>
</dbReference>
<dbReference type="InterPro" id="IPR013598">
    <property type="entry name" value="Exportin-1/Importin-b-like"/>
</dbReference>
<dbReference type="InterPro" id="IPR040017">
    <property type="entry name" value="XPOT"/>
</dbReference>
<keyword evidence="3 10" id="KW-0813">Transport</keyword>
<feature type="region of interest" description="Disordered" evidence="11">
    <location>
        <begin position="1029"/>
        <end position="1051"/>
    </location>
</feature>
<evidence type="ECO:0000256" key="10">
    <source>
        <dbReference type="RuleBase" id="RU366037"/>
    </source>
</evidence>
<feature type="domain" description="Exportin-1/Importin-beta-like" evidence="12">
    <location>
        <begin position="104"/>
        <end position="251"/>
    </location>
</feature>
<dbReference type="SUPFAM" id="SSF48371">
    <property type="entry name" value="ARM repeat"/>
    <property type="match status" value="1"/>
</dbReference>
<evidence type="ECO:0000256" key="9">
    <source>
        <dbReference type="ARBA" id="ARBA00032199"/>
    </source>
</evidence>
<evidence type="ECO:0000256" key="8">
    <source>
        <dbReference type="ARBA" id="ARBA00029784"/>
    </source>
</evidence>
<keyword evidence="15" id="KW-1185">Reference proteome</keyword>
<accession>A0ABR2YF75</accession>
<sequence length="1051" mass="112407">MSGEEVDDFEKAILITFAQNGVVDSNLKARAIAYCDEVKASSSCLELCLTRFASSQYIEVRFWCLQTLHEVLQKNWKSFEPQQLSLIKQTIWSWVRGAAQNALQPFLKNKIAQNAAFVLQADFQEQWQVLVGMLGEGAGAADMFCRILVAIDEDVISLDIPRGQEGVRASMELKDTMREQCLNELANIWYNLVVTYSESNPGLAEAVLSVVKRYVSWIDIGLVANDRFVPVLVALLSGASSGLAGAAADVLAEVVLKRMDPAAKLRLVQQLGLGPLIAAWANNQLRDPSAAEDVGPQCARLLAALVTEVLEAWKKVENSVVSFAAVGLAIDSEAAGEAGAACSTAQGLISALFPAVLATLGSEDDEVAACLVPFLQSYTSKLKNSLKRGGALSQVHRQHIRGILEAVAECAHYPESSSAEALDGASDAVDPDALEAAEAETAAAERRAELFVLFRNAAKVAPDEGYAVVGLLLQRLVSQPSTGFQDTELAVSLLYELGEGASEEALKAGSGALGQLALGLMQTDVPASGHRLVALALMETYVRYSRVLQQSTKHLPHVLDVFTGDKGIGHPDKMVGMRACYLFSRLVKQLRQNLLPLLPDLLVRLQPHLVHIVSNPLPDIPPTKSAQGLKGRGLSAAAAASDDRLYAFEAAGLLLGMEDLPAEEQREAVSALLRPLLAQMEEQLATAGKAAAGSEEQRRAEALVQQALEAVSRASKGFSLQLCTQTRPAIGDLLAPPLRAAIHIPQVVPSSKVLRGRVISFLHRLVECLGDRLLPFLPAALAALLPVTADATDVSDVHALLSQLAMRYKAALQPLLAKVVPEVVGRVHALLAGDWDWSGAGGRSSASEEAREQADLQRSYYGFLNALSQNQLLQSLQGGTLDVALEALLRGAESHIDPGTRKTCVQVLRRLVAELNGGQGPAGAQMRQFLMERCAGGVCMGGLARGRLDPRDAAVSALLTEVAGLLMDCAARCDGELSSFLRARVLPQLQLSPALQEALVQDLEGGEKNAKQLKGHLKDIVQAVWPSGVAPSTRGRSDMPDSNGMVARMSH</sequence>
<dbReference type="InterPro" id="IPR045546">
    <property type="entry name" value="Exportin-T_C"/>
</dbReference>
<organism evidence="14 15">
    <name type="scientific">Coccomyxa subellipsoidea</name>
    <dbReference type="NCBI Taxonomy" id="248742"/>
    <lineage>
        <taxon>Eukaryota</taxon>
        <taxon>Viridiplantae</taxon>
        <taxon>Chlorophyta</taxon>
        <taxon>core chlorophytes</taxon>
        <taxon>Trebouxiophyceae</taxon>
        <taxon>Trebouxiophyceae incertae sedis</taxon>
        <taxon>Coccomyxaceae</taxon>
        <taxon>Coccomyxa</taxon>
    </lineage>
</organism>
<dbReference type="PANTHER" id="PTHR15952">
    <property type="entry name" value="EXPORTIN-T/LOS1"/>
    <property type="match status" value="1"/>
</dbReference>
<name>A0ABR2YF75_9CHLO</name>
<evidence type="ECO:0000259" key="13">
    <source>
        <dbReference type="Pfam" id="PF19282"/>
    </source>
</evidence>
<dbReference type="InterPro" id="IPR011989">
    <property type="entry name" value="ARM-like"/>
</dbReference>
<evidence type="ECO:0000256" key="7">
    <source>
        <dbReference type="ARBA" id="ARBA00023242"/>
    </source>
</evidence>
<evidence type="ECO:0000256" key="6">
    <source>
        <dbReference type="ARBA" id="ARBA00022884"/>
    </source>
</evidence>
<proteinExistence type="inferred from homology"/>
<evidence type="ECO:0000256" key="2">
    <source>
        <dbReference type="ARBA" id="ARBA00018928"/>
    </source>
</evidence>
<evidence type="ECO:0000256" key="5">
    <source>
        <dbReference type="ARBA" id="ARBA00022555"/>
    </source>
</evidence>
<protein>
    <recommendedName>
        <fullName evidence="2 10">Exportin-T</fullName>
    </recommendedName>
    <alternativeName>
        <fullName evidence="8 10">Exportin(tRNA)</fullName>
    </alternativeName>
    <alternativeName>
        <fullName evidence="9 10">tRNA exportin</fullName>
    </alternativeName>
</protein>
<evidence type="ECO:0000256" key="1">
    <source>
        <dbReference type="ARBA" id="ARBA00004496"/>
    </source>
</evidence>
<keyword evidence="6 10" id="KW-0694">RNA-binding</keyword>
<comment type="caution">
    <text evidence="14">The sequence shown here is derived from an EMBL/GenBank/DDBJ whole genome shotgun (WGS) entry which is preliminary data.</text>
</comment>
<keyword evidence="7 10" id="KW-0539">Nucleus</keyword>
<evidence type="ECO:0000256" key="3">
    <source>
        <dbReference type="ARBA" id="ARBA00022448"/>
    </source>
</evidence>
<comment type="similarity">
    <text evidence="10">Belongs to the exportin family.</text>
</comment>
<evidence type="ECO:0000256" key="11">
    <source>
        <dbReference type="SAM" id="MobiDB-lite"/>
    </source>
</evidence>
<gene>
    <name evidence="14" type="ORF">WJX75_005499</name>
</gene>
<dbReference type="InterPro" id="IPR016024">
    <property type="entry name" value="ARM-type_fold"/>
</dbReference>
<evidence type="ECO:0000259" key="12">
    <source>
        <dbReference type="Pfam" id="PF08389"/>
    </source>
</evidence>
<comment type="subcellular location">
    <subcellularLocation>
        <location evidence="1 10">Cytoplasm</location>
    </subcellularLocation>
    <subcellularLocation>
        <location evidence="10">Nucleus</location>
    </subcellularLocation>
    <text evidence="10">Shuttles between the nucleus and the cytoplasm.</text>
</comment>
<reference evidence="14 15" key="1">
    <citation type="journal article" date="2024" name="Nat. Commun.">
        <title>Phylogenomics reveals the evolutionary origins of lichenization in chlorophyte algae.</title>
        <authorList>
            <person name="Puginier C."/>
            <person name="Libourel C."/>
            <person name="Otte J."/>
            <person name="Skaloud P."/>
            <person name="Haon M."/>
            <person name="Grisel S."/>
            <person name="Petersen M."/>
            <person name="Berrin J.G."/>
            <person name="Delaux P.M."/>
            <person name="Dal Grande F."/>
            <person name="Keller J."/>
        </authorList>
    </citation>
    <scope>NUCLEOTIDE SEQUENCE [LARGE SCALE GENOMIC DNA]</scope>
    <source>
        <strain evidence="14 15">SAG 216-7</strain>
    </source>
</reference>
<dbReference type="Pfam" id="PF08389">
    <property type="entry name" value="Xpo1"/>
    <property type="match status" value="1"/>
</dbReference>
<evidence type="ECO:0000256" key="4">
    <source>
        <dbReference type="ARBA" id="ARBA00022490"/>
    </source>
</evidence>
<feature type="domain" description="Exportin-T C-terminal" evidence="13">
    <location>
        <begin position="343"/>
        <end position="1022"/>
    </location>
</feature>
<evidence type="ECO:0000313" key="14">
    <source>
        <dbReference type="EMBL" id="KAK9904157.1"/>
    </source>
</evidence>
<keyword evidence="5 10" id="KW-0820">tRNA-binding</keyword>
<dbReference type="Gene3D" id="1.25.10.10">
    <property type="entry name" value="Leucine-rich Repeat Variant"/>
    <property type="match status" value="1"/>
</dbReference>
<dbReference type="Pfam" id="PF19282">
    <property type="entry name" value="Exportin-T"/>
    <property type="match status" value="1"/>
</dbReference>
<keyword evidence="4 10" id="KW-0963">Cytoplasm</keyword>